<name>A0A498NW33_LABRO</name>
<feature type="compositionally biased region" description="Basic and acidic residues" evidence="1">
    <location>
        <begin position="118"/>
        <end position="131"/>
    </location>
</feature>
<reference evidence="2 3" key="1">
    <citation type="submission" date="2018-03" db="EMBL/GenBank/DDBJ databases">
        <title>Draft genome sequence of Rohu Carp (Labeo rohita).</title>
        <authorList>
            <person name="Das P."/>
            <person name="Kushwaha B."/>
            <person name="Joshi C.G."/>
            <person name="Kumar D."/>
            <person name="Nagpure N.S."/>
            <person name="Sahoo L."/>
            <person name="Das S.P."/>
            <person name="Bit A."/>
            <person name="Patnaik S."/>
            <person name="Meher P.K."/>
            <person name="Jayasankar P."/>
            <person name="Koringa P.G."/>
            <person name="Patel N.V."/>
            <person name="Hinsu A.T."/>
            <person name="Kumar R."/>
            <person name="Pandey M."/>
            <person name="Agarwal S."/>
            <person name="Srivastava S."/>
            <person name="Singh M."/>
            <person name="Iquebal M.A."/>
            <person name="Jaiswal S."/>
            <person name="Angadi U.B."/>
            <person name="Kumar N."/>
            <person name="Raza M."/>
            <person name="Shah T.M."/>
            <person name="Rai A."/>
            <person name="Jena J.K."/>
        </authorList>
    </citation>
    <scope>NUCLEOTIDE SEQUENCE [LARGE SCALE GENOMIC DNA]</scope>
    <source>
        <strain evidence="2">DASCIFA01</strain>
        <tissue evidence="2">Testis</tissue>
    </source>
</reference>
<dbReference type="AlphaFoldDB" id="A0A498NW33"/>
<evidence type="ECO:0000313" key="3">
    <source>
        <dbReference type="Proteomes" id="UP000290572"/>
    </source>
</evidence>
<keyword evidence="3" id="KW-1185">Reference proteome</keyword>
<protein>
    <submittedName>
        <fullName evidence="2">Uncharacterized protein</fullName>
    </submittedName>
</protein>
<feature type="compositionally biased region" description="Polar residues" evidence="1">
    <location>
        <begin position="1"/>
        <end position="16"/>
    </location>
</feature>
<gene>
    <name evidence="2" type="ORF">ROHU_003254</name>
</gene>
<proteinExistence type="predicted"/>
<evidence type="ECO:0000256" key="1">
    <source>
        <dbReference type="SAM" id="MobiDB-lite"/>
    </source>
</evidence>
<feature type="region of interest" description="Disordered" evidence="1">
    <location>
        <begin position="1"/>
        <end position="23"/>
    </location>
</feature>
<sequence length="150" mass="16018">MSASSHAINKSSTQDSPFPGGLVVRIRRSHRRGPGSIPGQGTLFCRFEKAGPPKMVGRVKNNLRRTSDLKIANAPPTVLRATSRAIEGRGGGSGGTNLGLSGSVARLLAKNGLLTQDDMRVVQRGNKEEPPSHTGSRTRAAWVKTRNPDR</sequence>
<dbReference type="Proteomes" id="UP000290572">
    <property type="component" value="Unassembled WGS sequence"/>
</dbReference>
<organism evidence="2 3">
    <name type="scientific">Labeo rohita</name>
    <name type="common">Indian major carp</name>
    <name type="synonym">Cyprinus rohita</name>
    <dbReference type="NCBI Taxonomy" id="84645"/>
    <lineage>
        <taxon>Eukaryota</taxon>
        <taxon>Metazoa</taxon>
        <taxon>Chordata</taxon>
        <taxon>Craniata</taxon>
        <taxon>Vertebrata</taxon>
        <taxon>Euteleostomi</taxon>
        <taxon>Actinopterygii</taxon>
        <taxon>Neopterygii</taxon>
        <taxon>Teleostei</taxon>
        <taxon>Ostariophysi</taxon>
        <taxon>Cypriniformes</taxon>
        <taxon>Cyprinidae</taxon>
        <taxon>Labeoninae</taxon>
        <taxon>Labeonini</taxon>
        <taxon>Labeo</taxon>
    </lineage>
</organism>
<comment type="caution">
    <text evidence="2">The sequence shown here is derived from an EMBL/GenBank/DDBJ whole genome shotgun (WGS) entry which is preliminary data.</text>
</comment>
<accession>A0A498NW33</accession>
<evidence type="ECO:0000313" key="2">
    <source>
        <dbReference type="EMBL" id="RXN36091.1"/>
    </source>
</evidence>
<feature type="region of interest" description="Disordered" evidence="1">
    <location>
        <begin position="118"/>
        <end position="150"/>
    </location>
</feature>
<dbReference type="EMBL" id="QBIY01009225">
    <property type="protein sequence ID" value="RXN36091.1"/>
    <property type="molecule type" value="Genomic_DNA"/>
</dbReference>